<evidence type="ECO:0000313" key="3">
    <source>
        <dbReference type="Proteomes" id="UP000091820"/>
    </source>
</evidence>
<dbReference type="EnsemblMetazoa" id="GBRI033691-RA">
    <property type="protein sequence ID" value="GBRI033691-PA"/>
    <property type="gene ID" value="GBRI033691"/>
</dbReference>
<sequence>MNKFNSPSSYSSSETSETQSVEENQLNDSNTTQSSSQNFGTTSRIPKSWKRMKDPNNDKDAESKRPPWRAVSISTLPKPDKNAILRAKLLDASRRLRASKLAVGVQTDTVPTVIMKDVGIGAQTDLILYKEIGLLTDGFYSKRRDGTEEFVLTYSVSLMTDCEETVDVSTQTLLPKIPGDAFLEAYSTNQTNNKMLLNRCSSGEKKLLQQLEKLRETREKTFGLSEECNSKSEQKTPHSTLIPRKPTKFYWRFEDDIDEKGKFKSYTINAYKPWNSFVPFSSYKNQCVELDLLLVAIDELIRESNHLADMVEDLMRRQRKRHDLDLFGPPVNNITADDFKPIEHKMSSDYWLPIIEEQEKQLAELNSFKPINIASLETYIKESKIMD</sequence>
<dbReference type="VEuPathDB" id="VectorBase:GBRI033691"/>
<keyword evidence="3" id="KW-1185">Reference proteome</keyword>
<feature type="compositionally biased region" description="Low complexity" evidence="1">
    <location>
        <begin position="1"/>
        <end position="43"/>
    </location>
</feature>
<reference evidence="2" key="2">
    <citation type="submission" date="2020-05" db="UniProtKB">
        <authorList>
            <consortium name="EnsemblMetazoa"/>
        </authorList>
    </citation>
    <scope>IDENTIFICATION</scope>
    <source>
        <strain evidence="2">IAEA</strain>
    </source>
</reference>
<name>A0A1A9WV76_9MUSC</name>
<reference evidence="3" key="1">
    <citation type="submission" date="2014-03" db="EMBL/GenBank/DDBJ databases">
        <authorList>
            <person name="Aksoy S."/>
            <person name="Warren W."/>
            <person name="Wilson R.K."/>
        </authorList>
    </citation>
    <scope>NUCLEOTIDE SEQUENCE [LARGE SCALE GENOMIC DNA]</scope>
    <source>
        <strain evidence="3">IAEA</strain>
    </source>
</reference>
<dbReference type="Proteomes" id="UP000091820">
    <property type="component" value="Unassembled WGS sequence"/>
</dbReference>
<evidence type="ECO:0000313" key="2">
    <source>
        <dbReference type="EnsemblMetazoa" id="GBRI033691-PA"/>
    </source>
</evidence>
<organism evidence="2 3">
    <name type="scientific">Glossina brevipalpis</name>
    <dbReference type="NCBI Taxonomy" id="37001"/>
    <lineage>
        <taxon>Eukaryota</taxon>
        <taxon>Metazoa</taxon>
        <taxon>Ecdysozoa</taxon>
        <taxon>Arthropoda</taxon>
        <taxon>Hexapoda</taxon>
        <taxon>Insecta</taxon>
        <taxon>Pterygota</taxon>
        <taxon>Neoptera</taxon>
        <taxon>Endopterygota</taxon>
        <taxon>Diptera</taxon>
        <taxon>Brachycera</taxon>
        <taxon>Muscomorpha</taxon>
        <taxon>Hippoboscoidea</taxon>
        <taxon>Glossinidae</taxon>
        <taxon>Glossina</taxon>
    </lineage>
</organism>
<dbReference type="AlphaFoldDB" id="A0A1A9WV76"/>
<protein>
    <submittedName>
        <fullName evidence="2">Uncharacterized protein</fullName>
    </submittedName>
</protein>
<dbReference type="STRING" id="37001.A0A1A9WV76"/>
<feature type="region of interest" description="Disordered" evidence="1">
    <location>
        <begin position="1"/>
        <end position="74"/>
    </location>
</feature>
<feature type="compositionally biased region" description="Basic and acidic residues" evidence="1">
    <location>
        <begin position="51"/>
        <end position="65"/>
    </location>
</feature>
<accession>A0A1A9WV76</accession>
<proteinExistence type="predicted"/>
<evidence type="ECO:0000256" key="1">
    <source>
        <dbReference type="SAM" id="MobiDB-lite"/>
    </source>
</evidence>